<dbReference type="InterPro" id="IPR016024">
    <property type="entry name" value="ARM-type_fold"/>
</dbReference>
<organism evidence="1 2">
    <name type="scientific">Hymenobacter negativus</name>
    <dbReference type="NCBI Taxonomy" id="2795026"/>
    <lineage>
        <taxon>Bacteria</taxon>
        <taxon>Pseudomonadati</taxon>
        <taxon>Bacteroidota</taxon>
        <taxon>Cytophagia</taxon>
        <taxon>Cytophagales</taxon>
        <taxon>Hymenobacteraceae</taxon>
        <taxon>Hymenobacter</taxon>
    </lineage>
</organism>
<gene>
    <name evidence="1" type="ORF">J4E00_01625</name>
</gene>
<dbReference type="SUPFAM" id="SSF48371">
    <property type="entry name" value="ARM repeat"/>
    <property type="match status" value="1"/>
</dbReference>
<reference evidence="1 2" key="1">
    <citation type="submission" date="2021-03" db="EMBL/GenBank/DDBJ databases">
        <authorList>
            <person name="Kim M.K."/>
        </authorList>
    </citation>
    <scope>NUCLEOTIDE SEQUENCE [LARGE SCALE GENOMIC DNA]</scope>
    <source>
        <strain evidence="1 2">BT442</strain>
    </source>
</reference>
<evidence type="ECO:0000313" key="2">
    <source>
        <dbReference type="Proteomes" id="UP000664369"/>
    </source>
</evidence>
<keyword evidence="2" id="KW-1185">Reference proteome</keyword>
<sequence length="181" mass="19778">MDLRTELLREHSARQTEMLTDYVCLRHAHFAELLDLFFHGTPREKQLAADVLAMASTQRAAWLLPHLESLLAAAQPTAGHHPAVRRAVAKALQFIAVPEEWQVLAFDTCLGLLAAPAEPVAIRAYALSAATRLALPYPELSAELLAVAEKALATSKSAAMRSRAAREMPKLRTAVREVLPG</sequence>
<name>A0ABS3Q9A7_9BACT</name>
<accession>A0ABS3Q9A7</accession>
<proteinExistence type="predicted"/>
<dbReference type="EMBL" id="JAGETZ010000001">
    <property type="protein sequence ID" value="MBO2007732.1"/>
    <property type="molecule type" value="Genomic_DNA"/>
</dbReference>
<evidence type="ECO:0000313" key="1">
    <source>
        <dbReference type="EMBL" id="MBO2007732.1"/>
    </source>
</evidence>
<comment type="caution">
    <text evidence="1">The sequence shown here is derived from an EMBL/GenBank/DDBJ whole genome shotgun (WGS) entry which is preliminary data.</text>
</comment>
<dbReference type="RefSeq" id="WP_208173264.1">
    <property type="nucleotide sequence ID" value="NZ_JAGETZ010000001.1"/>
</dbReference>
<evidence type="ECO:0008006" key="3">
    <source>
        <dbReference type="Google" id="ProtNLM"/>
    </source>
</evidence>
<protein>
    <recommendedName>
        <fullName evidence="3">HEAT repeat domain-containing protein</fullName>
    </recommendedName>
</protein>
<dbReference type="Proteomes" id="UP000664369">
    <property type="component" value="Unassembled WGS sequence"/>
</dbReference>